<evidence type="ECO:0000256" key="1">
    <source>
        <dbReference type="PROSITE-ProRule" id="PRU00473"/>
    </source>
</evidence>
<dbReference type="EMBL" id="CP036280">
    <property type="protein sequence ID" value="QDU71304.1"/>
    <property type="molecule type" value="Genomic_DNA"/>
</dbReference>
<dbReference type="Pfam" id="PF00691">
    <property type="entry name" value="OmpA"/>
    <property type="match status" value="1"/>
</dbReference>
<dbReference type="GO" id="GO:0016020">
    <property type="term" value="C:membrane"/>
    <property type="evidence" value="ECO:0007669"/>
    <property type="project" value="UniProtKB-UniRule"/>
</dbReference>
<dbReference type="InterPro" id="IPR050330">
    <property type="entry name" value="Bact_OuterMem_StrucFunc"/>
</dbReference>
<dbReference type="PROSITE" id="PS51257">
    <property type="entry name" value="PROKAR_LIPOPROTEIN"/>
    <property type="match status" value="1"/>
</dbReference>
<gene>
    <name evidence="4" type="primary">yiaD_2</name>
    <name evidence="4" type="ORF">Pan265_11530</name>
</gene>
<dbReference type="Gene3D" id="3.30.1330.60">
    <property type="entry name" value="OmpA-like domain"/>
    <property type="match status" value="1"/>
</dbReference>
<evidence type="ECO:0000313" key="5">
    <source>
        <dbReference type="Proteomes" id="UP000320386"/>
    </source>
</evidence>
<dbReference type="CDD" id="cd07185">
    <property type="entry name" value="OmpA_C-like"/>
    <property type="match status" value="1"/>
</dbReference>
<accession>A0A518BWJ7</accession>
<feature type="domain" description="OmpA-like" evidence="3">
    <location>
        <begin position="99"/>
        <end position="215"/>
    </location>
</feature>
<dbReference type="KEGG" id="mcad:Pan265_11530"/>
<evidence type="ECO:0000256" key="2">
    <source>
        <dbReference type="SAM" id="Coils"/>
    </source>
</evidence>
<dbReference type="PROSITE" id="PS51123">
    <property type="entry name" value="OMPA_2"/>
    <property type="match status" value="1"/>
</dbReference>
<sequence>MARQTRMLAGLLAVVMLLVVGCQPNRRVLEEREALYIQNQELQEQLNGARTALEVCERDRSNLLDEIERLKRELAAKPEVIVPDNAFAGIAGIETEATDTQIKVRVPGDVLFASGSVELKADSKNTLSEIARVIRREYPNQLIRVEGHTDNDPIRKSEWEDNLELSLQRSAAVHRHLQSAGLKMDRMYAAGFGEARPASTKERSRRVEIVVLFAE</sequence>
<dbReference type="SUPFAM" id="SSF103088">
    <property type="entry name" value="OmpA-like"/>
    <property type="match status" value="1"/>
</dbReference>
<dbReference type="PANTHER" id="PTHR30329:SF21">
    <property type="entry name" value="LIPOPROTEIN YIAD-RELATED"/>
    <property type="match status" value="1"/>
</dbReference>
<dbReference type="AlphaFoldDB" id="A0A518BWJ7"/>
<protein>
    <submittedName>
        <fullName evidence="4">Putative lipoprotein YiaD</fullName>
    </submittedName>
</protein>
<keyword evidence="4" id="KW-0449">Lipoprotein</keyword>
<dbReference type="Proteomes" id="UP000320386">
    <property type="component" value="Chromosome"/>
</dbReference>
<dbReference type="InterPro" id="IPR006665">
    <property type="entry name" value="OmpA-like"/>
</dbReference>
<evidence type="ECO:0000313" key="4">
    <source>
        <dbReference type="EMBL" id="QDU71304.1"/>
    </source>
</evidence>
<organism evidence="4 5">
    <name type="scientific">Mucisphaera calidilacus</name>
    <dbReference type="NCBI Taxonomy" id="2527982"/>
    <lineage>
        <taxon>Bacteria</taxon>
        <taxon>Pseudomonadati</taxon>
        <taxon>Planctomycetota</taxon>
        <taxon>Phycisphaerae</taxon>
        <taxon>Phycisphaerales</taxon>
        <taxon>Phycisphaeraceae</taxon>
        <taxon>Mucisphaera</taxon>
    </lineage>
</organism>
<name>A0A518BWJ7_9BACT</name>
<dbReference type="PANTHER" id="PTHR30329">
    <property type="entry name" value="STATOR ELEMENT OF FLAGELLAR MOTOR COMPLEX"/>
    <property type="match status" value="1"/>
</dbReference>
<keyword evidence="5" id="KW-1185">Reference proteome</keyword>
<feature type="coiled-coil region" evidence="2">
    <location>
        <begin position="25"/>
        <end position="73"/>
    </location>
</feature>
<keyword evidence="2" id="KW-0175">Coiled coil</keyword>
<reference evidence="4 5" key="1">
    <citation type="submission" date="2019-02" db="EMBL/GenBank/DDBJ databases">
        <title>Deep-cultivation of Planctomycetes and their phenomic and genomic characterization uncovers novel biology.</title>
        <authorList>
            <person name="Wiegand S."/>
            <person name="Jogler M."/>
            <person name="Boedeker C."/>
            <person name="Pinto D."/>
            <person name="Vollmers J."/>
            <person name="Rivas-Marin E."/>
            <person name="Kohn T."/>
            <person name="Peeters S.H."/>
            <person name="Heuer A."/>
            <person name="Rast P."/>
            <person name="Oberbeckmann S."/>
            <person name="Bunk B."/>
            <person name="Jeske O."/>
            <person name="Meyerdierks A."/>
            <person name="Storesund J.E."/>
            <person name="Kallscheuer N."/>
            <person name="Luecker S."/>
            <person name="Lage O.M."/>
            <person name="Pohl T."/>
            <person name="Merkel B.J."/>
            <person name="Hornburger P."/>
            <person name="Mueller R.-W."/>
            <person name="Bruemmer F."/>
            <person name="Labrenz M."/>
            <person name="Spormann A.M."/>
            <person name="Op den Camp H."/>
            <person name="Overmann J."/>
            <person name="Amann R."/>
            <person name="Jetten M.S.M."/>
            <person name="Mascher T."/>
            <person name="Medema M.H."/>
            <person name="Devos D.P."/>
            <person name="Kaster A.-K."/>
            <person name="Ovreas L."/>
            <person name="Rohde M."/>
            <person name="Galperin M.Y."/>
            <person name="Jogler C."/>
        </authorList>
    </citation>
    <scope>NUCLEOTIDE SEQUENCE [LARGE SCALE GENOMIC DNA]</scope>
    <source>
        <strain evidence="4 5">Pan265</strain>
    </source>
</reference>
<proteinExistence type="predicted"/>
<evidence type="ECO:0000259" key="3">
    <source>
        <dbReference type="PROSITE" id="PS51123"/>
    </source>
</evidence>
<dbReference type="InterPro" id="IPR036737">
    <property type="entry name" value="OmpA-like_sf"/>
</dbReference>
<keyword evidence="1" id="KW-0472">Membrane</keyword>